<dbReference type="SUPFAM" id="SSF47459">
    <property type="entry name" value="HLH, helix-loop-helix DNA-binding domain"/>
    <property type="match status" value="1"/>
</dbReference>
<dbReference type="PROSITE" id="PS50888">
    <property type="entry name" value="BHLH"/>
    <property type="match status" value="1"/>
</dbReference>
<reference evidence="8 9" key="1">
    <citation type="journal article" date="2019" name="Nat. Plants">
        <title>Genome sequencing of Musa balbisiana reveals subgenome evolution and function divergence in polyploid bananas.</title>
        <authorList>
            <person name="Yao X."/>
        </authorList>
    </citation>
    <scope>NUCLEOTIDE SEQUENCE [LARGE SCALE GENOMIC DNA]</scope>
    <source>
        <strain evidence="9">cv. DH-PKW</strain>
        <tissue evidence="8">Leaves</tissue>
    </source>
</reference>
<feature type="region of interest" description="Disordered" evidence="6">
    <location>
        <begin position="63"/>
        <end position="82"/>
    </location>
</feature>
<dbReference type="GO" id="GO:0003700">
    <property type="term" value="F:DNA-binding transcription factor activity"/>
    <property type="evidence" value="ECO:0007669"/>
    <property type="project" value="TreeGrafter"/>
</dbReference>
<keyword evidence="3" id="KW-0805">Transcription regulation</keyword>
<feature type="region of interest" description="Disordered" evidence="6">
    <location>
        <begin position="122"/>
        <end position="205"/>
    </location>
</feature>
<protein>
    <recommendedName>
        <fullName evidence="7">BHLH domain-containing protein</fullName>
    </recommendedName>
</protein>
<evidence type="ECO:0000256" key="5">
    <source>
        <dbReference type="ARBA" id="ARBA00023242"/>
    </source>
</evidence>
<dbReference type="Gene3D" id="4.10.280.10">
    <property type="entry name" value="Helix-loop-helix DNA-binding domain"/>
    <property type="match status" value="1"/>
</dbReference>
<accession>A0A4S8JP22</accession>
<feature type="compositionally biased region" description="Low complexity" evidence="6">
    <location>
        <begin position="73"/>
        <end position="82"/>
    </location>
</feature>
<keyword evidence="9" id="KW-1185">Reference proteome</keyword>
<feature type="domain" description="BHLH" evidence="7">
    <location>
        <begin position="214"/>
        <end position="264"/>
    </location>
</feature>
<evidence type="ECO:0000256" key="6">
    <source>
        <dbReference type="SAM" id="MobiDB-lite"/>
    </source>
</evidence>
<name>A0A4S8JP22_MUSBA</name>
<dbReference type="Pfam" id="PF00010">
    <property type="entry name" value="HLH"/>
    <property type="match status" value="1"/>
</dbReference>
<evidence type="ECO:0000256" key="2">
    <source>
        <dbReference type="ARBA" id="ARBA00005510"/>
    </source>
</evidence>
<evidence type="ECO:0000313" key="8">
    <source>
        <dbReference type="EMBL" id="THU64057.1"/>
    </source>
</evidence>
<sequence>MEPRGSSGVGSGNSGTYTPEIAKSLRFEEEIQSLIDPSFDASSAAGGSFTALLGLPANQAVELLHHPGPGEPPASAASSSPTAGDLWRLRLGEHHAATDTLRLPFGCSSTFEERAARFSVFATDDSPASSSGGGLSPGLKAEPPDSDSQPTLPAPVGKPRRPSKRKECEKSKAKAVAKKSKSAEENTSAAKPAAEENTSGDKLPYVHVRARRGQATDSHSLAERARREKINARMKLLQELVPGCSKITGTALVLDEIINHVQSLQRQVEVRHLPHHYHHSLSLNNFLSMKLAAVNPRIDFSGLDHILSAECGPLAVDSGCGGGASDPTMWASDTAASTGGIRRMPAPPQIWHLDLVHPQQSSTVWENNGAAHPHFLLSTATSLVGYDPASSVILNSNQLKTEL</sequence>
<comment type="similarity">
    <text evidence="2">Belongs to the bHLH protein family.</text>
</comment>
<keyword evidence="4" id="KW-0804">Transcription</keyword>
<dbReference type="EMBL" id="PYDT01000004">
    <property type="protein sequence ID" value="THU64057.1"/>
    <property type="molecule type" value="Genomic_DNA"/>
</dbReference>
<dbReference type="PANTHER" id="PTHR12565">
    <property type="entry name" value="STEROL REGULATORY ELEMENT-BINDING PROTEIN"/>
    <property type="match status" value="1"/>
</dbReference>
<dbReference type="GO" id="GO:0046983">
    <property type="term" value="F:protein dimerization activity"/>
    <property type="evidence" value="ECO:0007669"/>
    <property type="project" value="InterPro"/>
</dbReference>
<dbReference type="InterPro" id="IPR024097">
    <property type="entry name" value="bHLH_ZIP_TF"/>
</dbReference>
<dbReference type="InterPro" id="IPR011598">
    <property type="entry name" value="bHLH_dom"/>
</dbReference>
<evidence type="ECO:0000256" key="3">
    <source>
        <dbReference type="ARBA" id="ARBA00023015"/>
    </source>
</evidence>
<gene>
    <name evidence="8" type="ORF">C4D60_Mb01t22430</name>
</gene>
<dbReference type="GO" id="GO:0005634">
    <property type="term" value="C:nucleus"/>
    <property type="evidence" value="ECO:0007669"/>
    <property type="project" value="UniProtKB-SubCell"/>
</dbReference>
<evidence type="ECO:0000256" key="4">
    <source>
        <dbReference type="ARBA" id="ARBA00023163"/>
    </source>
</evidence>
<dbReference type="PANTHER" id="PTHR12565:SF112">
    <property type="entry name" value="TRANSCRIPTION FACTOR BHLH48-RELATED"/>
    <property type="match status" value="1"/>
</dbReference>
<dbReference type="AlphaFoldDB" id="A0A4S8JP22"/>
<dbReference type="CDD" id="cd18919">
    <property type="entry name" value="bHLH_AtBPE_like"/>
    <property type="match status" value="1"/>
</dbReference>
<proteinExistence type="inferred from homology"/>
<dbReference type="SMART" id="SM00353">
    <property type="entry name" value="HLH"/>
    <property type="match status" value="1"/>
</dbReference>
<comment type="caution">
    <text evidence="8">The sequence shown here is derived from an EMBL/GenBank/DDBJ whole genome shotgun (WGS) entry which is preliminary data.</text>
</comment>
<organism evidence="8 9">
    <name type="scientific">Musa balbisiana</name>
    <name type="common">Banana</name>
    <dbReference type="NCBI Taxonomy" id="52838"/>
    <lineage>
        <taxon>Eukaryota</taxon>
        <taxon>Viridiplantae</taxon>
        <taxon>Streptophyta</taxon>
        <taxon>Embryophyta</taxon>
        <taxon>Tracheophyta</taxon>
        <taxon>Spermatophyta</taxon>
        <taxon>Magnoliopsida</taxon>
        <taxon>Liliopsida</taxon>
        <taxon>Zingiberales</taxon>
        <taxon>Musaceae</taxon>
        <taxon>Musa</taxon>
    </lineage>
</organism>
<keyword evidence="5" id="KW-0539">Nucleus</keyword>
<evidence type="ECO:0000313" key="9">
    <source>
        <dbReference type="Proteomes" id="UP000317650"/>
    </source>
</evidence>
<evidence type="ECO:0000256" key="1">
    <source>
        <dbReference type="ARBA" id="ARBA00004123"/>
    </source>
</evidence>
<dbReference type="Proteomes" id="UP000317650">
    <property type="component" value="Chromosome 1"/>
</dbReference>
<comment type="subcellular location">
    <subcellularLocation>
        <location evidence="1">Nucleus</location>
    </subcellularLocation>
</comment>
<feature type="region of interest" description="Disordered" evidence="6">
    <location>
        <begin position="1"/>
        <end position="21"/>
    </location>
</feature>
<evidence type="ECO:0000259" key="7">
    <source>
        <dbReference type="PROSITE" id="PS50888"/>
    </source>
</evidence>
<dbReference type="InterPro" id="IPR036638">
    <property type="entry name" value="HLH_DNA-bd_sf"/>
</dbReference>